<keyword evidence="2 5" id="KW-0378">Hydrolase</keyword>
<evidence type="ECO:0000256" key="2">
    <source>
        <dbReference type="ARBA" id="ARBA00022801"/>
    </source>
</evidence>
<dbReference type="EMBL" id="RXHU01000139">
    <property type="protein sequence ID" value="RTE01328.1"/>
    <property type="molecule type" value="Genomic_DNA"/>
</dbReference>
<feature type="domain" description="Glycoside hydrolase family 3 N-terminal" evidence="4">
    <location>
        <begin position="4"/>
        <end position="262"/>
    </location>
</feature>
<reference evidence="5 6" key="1">
    <citation type="submission" date="2018-12" db="EMBL/GenBank/DDBJ databases">
        <title>Bacillus ochoae sp. nov., Paenibacillus whitsoniae sp. nov., Paenibacillus spiritus sp. nov. Isolated from the Mars Exploration Rover during spacecraft assembly.</title>
        <authorList>
            <person name="Seuylemezian A."/>
            <person name="Vaishampayan P."/>
        </authorList>
    </citation>
    <scope>NUCLEOTIDE SEQUENCE [LARGE SCALE GENOMIC DNA]</scope>
    <source>
        <strain evidence="5 6">MER 54</strain>
    </source>
</reference>
<keyword evidence="3" id="KW-0326">Glycosidase</keyword>
<dbReference type="InterPro" id="IPR001764">
    <property type="entry name" value="Glyco_hydro_3_N"/>
</dbReference>
<comment type="similarity">
    <text evidence="1">Belongs to the glycosyl hydrolase 3 family.</text>
</comment>
<dbReference type="GO" id="GO:0009254">
    <property type="term" value="P:peptidoglycan turnover"/>
    <property type="evidence" value="ECO:0007669"/>
    <property type="project" value="TreeGrafter"/>
</dbReference>
<evidence type="ECO:0000256" key="3">
    <source>
        <dbReference type="ARBA" id="ARBA00023295"/>
    </source>
</evidence>
<organism evidence="5 6">
    <name type="scientific">Paenibacillus whitsoniae</name>
    <dbReference type="NCBI Taxonomy" id="2496558"/>
    <lineage>
        <taxon>Bacteria</taxon>
        <taxon>Bacillati</taxon>
        <taxon>Bacillota</taxon>
        <taxon>Bacilli</taxon>
        <taxon>Bacillales</taxon>
        <taxon>Paenibacillaceae</taxon>
        <taxon>Paenibacillus</taxon>
    </lineage>
</organism>
<dbReference type="PROSITE" id="PS00775">
    <property type="entry name" value="GLYCOSYL_HYDROL_F3"/>
    <property type="match status" value="1"/>
</dbReference>
<proteinExistence type="inferred from homology"/>
<dbReference type="AlphaFoldDB" id="A0A3S0BQ36"/>
<dbReference type="GO" id="GO:0005975">
    <property type="term" value="P:carbohydrate metabolic process"/>
    <property type="evidence" value="ECO:0007669"/>
    <property type="project" value="InterPro"/>
</dbReference>
<dbReference type="Gene3D" id="3.20.20.300">
    <property type="entry name" value="Glycoside hydrolase, family 3, N-terminal domain"/>
    <property type="match status" value="1"/>
</dbReference>
<evidence type="ECO:0000313" key="5">
    <source>
        <dbReference type="EMBL" id="RTE01328.1"/>
    </source>
</evidence>
<dbReference type="PANTHER" id="PTHR30480:SF16">
    <property type="entry name" value="GLYCOSIDE HYDROLASE FAMILY 3 DOMAIN PROTEIN"/>
    <property type="match status" value="1"/>
</dbReference>
<keyword evidence="6" id="KW-1185">Reference proteome</keyword>
<dbReference type="OrthoDB" id="9805821at2"/>
<sequence length="296" mass="31781">MNKQPLWLGADEEGGRVTRLPDELVKTPTSQAIGQSGKLQLARDTGALLGKEMAAYGFNMDFAPVLDVNSNPKNPVIGDRSFGAKPALVSDFGAGMMKGIQASRVVPVVKHFPGHGDTSVDSHVGLPVVQNDLNRLRQFELVPFARAIAEGADSVMVAHILLPKIDQNNPASMSSLIMTDLLRKEMKFQGVIMTDDLTMGAITEHQDIGDAAVQSVLAGANQVMAGHGAENVIRVFQALHAAVDKGTLPVDVLNERLSRIVQLKRKYALQNNEVSVPDLTALNKEAQRIAAAVSHK</sequence>
<dbReference type="InterPro" id="IPR019800">
    <property type="entry name" value="Glyco_hydro_3_AS"/>
</dbReference>
<dbReference type="InterPro" id="IPR036962">
    <property type="entry name" value="Glyco_hydro_3_N_sf"/>
</dbReference>
<dbReference type="SUPFAM" id="SSF51445">
    <property type="entry name" value="(Trans)glycosidases"/>
    <property type="match status" value="1"/>
</dbReference>
<dbReference type="Pfam" id="PF00933">
    <property type="entry name" value="Glyco_hydro_3"/>
    <property type="match status" value="1"/>
</dbReference>
<evidence type="ECO:0000259" key="4">
    <source>
        <dbReference type="Pfam" id="PF00933"/>
    </source>
</evidence>
<dbReference type="InterPro" id="IPR050226">
    <property type="entry name" value="NagZ_Beta-hexosaminidase"/>
</dbReference>
<comment type="caution">
    <text evidence="5">The sequence shown here is derived from an EMBL/GenBank/DDBJ whole genome shotgun (WGS) entry which is preliminary data.</text>
</comment>
<dbReference type="GO" id="GO:0004553">
    <property type="term" value="F:hydrolase activity, hydrolyzing O-glycosyl compounds"/>
    <property type="evidence" value="ECO:0007669"/>
    <property type="project" value="InterPro"/>
</dbReference>
<accession>A0A3S0BQ36</accession>
<protein>
    <submittedName>
        <fullName evidence="5">Glycoside hydrolase family 3 protein</fullName>
    </submittedName>
</protein>
<dbReference type="PANTHER" id="PTHR30480">
    <property type="entry name" value="BETA-HEXOSAMINIDASE-RELATED"/>
    <property type="match status" value="1"/>
</dbReference>
<evidence type="ECO:0000256" key="1">
    <source>
        <dbReference type="ARBA" id="ARBA00005336"/>
    </source>
</evidence>
<evidence type="ECO:0000313" key="6">
    <source>
        <dbReference type="Proteomes" id="UP000276128"/>
    </source>
</evidence>
<name>A0A3S0BQ36_9BACL</name>
<dbReference type="Proteomes" id="UP000276128">
    <property type="component" value="Unassembled WGS sequence"/>
</dbReference>
<gene>
    <name evidence="5" type="ORF">EJQ19_31040</name>
</gene>
<dbReference type="InterPro" id="IPR017853">
    <property type="entry name" value="GH"/>
</dbReference>